<name>A0ABV9HIF3_9MICO</name>
<keyword evidence="2" id="KW-1185">Reference proteome</keyword>
<sequence>MLTFSFICTRALSRAFGCVETSSGCLDRHLAQSGARILQIFIAGADAWVLDDPAERKLSLGEPYLVASHMAGPVL</sequence>
<evidence type="ECO:0000313" key="2">
    <source>
        <dbReference type="Proteomes" id="UP001596011"/>
    </source>
</evidence>
<protein>
    <submittedName>
        <fullName evidence="1">Uncharacterized protein</fullName>
    </submittedName>
</protein>
<dbReference type="RefSeq" id="WP_377137343.1">
    <property type="nucleotide sequence ID" value="NZ_JBHSFI010000005.1"/>
</dbReference>
<proteinExistence type="predicted"/>
<reference evidence="2" key="1">
    <citation type="journal article" date="2019" name="Int. J. Syst. Evol. Microbiol.">
        <title>The Global Catalogue of Microorganisms (GCM) 10K type strain sequencing project: providing services to taxonomists for standard genome sequencing and annotation.</title>
        <authorList>
            <consortium name="The Broad Institute Genomics Platform"/>
            <consortium name="The Broad Institute Genome Sequencing Center for Infectious Disease"/>
            <person name="Wu L."/>
            <person name="Ma J."/>
        </authorList>
    </citation>
    <scope>NUCLEOTIDE SEQUENCE [LARGE SCALE GENOMIC DNA]</scope>
    <source>
        <strain evidence="2">CCUG 42722</strain>
    </source>
</reference>
<organism evidence="1 2">
    <name type="scientific">Promicromonospora alba</name>
    <dbReference type="NCBI Taxonomy" id="1616110"/>
    <lineage>
        <taxon>Bacteria</taxon>
        <taxon>Bacillati</taxon>
        <taxon>Actinomycetota</taxon>
        <taxon>Actinomycetes</taxon>
        <taxon>Micrococcales</taxon>
        <taxon>Promicromonosporaceae</taxon>
        <taxon>Promicromonospora</taxon>
    </lineage>
</organism>
<comment type="caution">
    <text evidence="1">The sequence shown here is derived from an EMBL/GenBank/DDBJ whole genome shotgun (WGS) entry which is preliminary data.</text>
</comment>
<evidence type="ECO:0000313" key="1">
    <source>
        <dbReference type="EMBL" id="MFC4630026.1"/>
    </source>
</evidence>
<dbReference type="EMBL" id="JBHSFI010000005">
    <property type="protein sequence ID" value="MFC4630026.1"/>
    <property type="molecule type" value="Genomic_DNA"/>
</dbReference>
<accession>A0ABV9HIF3</accession>
<dbReference type="Proteomes" id="UP001596011">
    <property type="component" value="Unassembled WGS sequence"/>
</dbReference>
<gene>
    <name evidence="1" type="ORF">ACFO6V_17380</name>
</gene>